<dbReference type="STRING" id="1802055.A3A74_06200"/>
<evidence type="ECO:0000313" key="2">
    <source>
        <dbReference type="Proteomes" id="UP000179270"/>
    </source>
</evidence>
<evidence type="ECO:0000313" key="1">
    <source>
        <dbReference type="EMBL" id="OGK39398.1"/>
    </source>
</evidence>
<name>A0A1F7I7R2_9BACT</name>
<reference evidence="1 2" key="1">
    <citation type="journal article" date="2016" name="Nat. Commun.">
        <title>Thousands of microbial genomes shed light on interconnected biogeochemical processes in an aquifer system.</title>
        <authorList>
            <person name="Anantharaman K."/>
            <person name="Brown C.T."/>
            <person name="Hug L.A."/>
            <person name="Sharon I."/>
            <person name="Castelle C.J."/>
            <person name="Probst A.J."/>
            <person name="Thomas B.C."/>
            <person name="Singh A."/>
            <person name="Wilkins M.J."/>
            <person name="Karaoz U."/>
            <person name="Brodie E.L."/>
            <person name="Williams K.H."/>
            <person name="Hubbard S.S."/>
            <person name="Banfield J.F."/>
        </authorList>
    </citation>
    <scope>NUCLEOTIDE SEQUENCE [LARGE SCALE GENOMIC DNA]</scope>
</reference>
<gene>
    <name evidence="1" type="ORF">A3A74_06200</name>
</gene>
<dbReference type="Proteomes" id="UP000179270">
    <property type="component" value="Unassembled WGS sequence"/>
</dbReference>
<dbReference type="EMBL" id="MGAF01000051">
    <property type="protein sequence ID" value="OGK39398.1"/>
    <property type="molecule type" value="Genomic_DNA"/>
</dbReference>
<organism evidence="1 2">
    <name type="scientific">Candidatus Roizmanbacteria bacterium RIFCSPLOWO2_01_FULL_35_13</name>
    <dbReference type="NCBI Taxonomy" id="1802055"/>
    <lineage>
        <taxon>Bacteria</taxon>
        <taxon>Candidatus Roizmaniibacteriota</taxon>
    </lineage>
</organism>
<sequence>MSSAVIKEGDKILYTFSHEDFLHRTGVISLNGLLRFKDTLLDQLNGYRSISLIHYFYRSNYPLTLSVEGVLRAEIAEGRDNEIAVSEFKNGEKGFQLIATGIRVLHLGD</sequence>
<dbReference type="AlphaFoldDB" id="A0A1F7I7R2"/>
<protein>
    <submittedName>
        <fullName evidence="1">Uncharacterized protein</fullName>
    </submittedName>
</protein>
<accession>A0A1F7I7R2</accession>
<comment type="caution">
    <text evidence="1">The sequence shown here is derived from an EMBL/GenBank/DDBJ whole genome shotgun (WGS) entry which is preliminary data.</text>
</comment>
<proteinExistence type="predicted"/>